<dbReference type="PROSITE" id="PS50065">
    <property type="entry name" value="HMG_COA_REDUCTASE_4"/>
    <property type="match status" value="1"/>
</dbReference>
<dbReference type="Proteomes" id="UP001597063">
    <property type="component" value="Unassembled WGS sequence"/>
</dbReference>
<dbReference type="SUPFAM" id="SSF56112">
    <property type="entry name" value="Protein kinase-like (PK-like)"/>
    <property type="match status" value="1"/>
</dbReference>
<dbReference type="PANTHER" id="PTHR10572">
    <property type="entry name" value="3-HYDROXY-3-METHYLGLUTARYL-COENZYME A REDUCTASE"/>
    <property type="match status" value="1"/>
</dbReference>
<dbReference type="InterPro" id="IPR023074">
    <property type="entry name" value="HMG_CoA_Rdtase_cat_sf"/>
</dbReference>
<dbReference type="SUPFAM" id="SSF56542">
    <property type="entry name" value="Substrate-binding domain of HMG-CoA reductase"/>
    <property type="match status" value="1"/>
</dbReference>
<dbReference type="Gene3D" id="3.90.1200.10">
    <property type="match status" value="1"/>
</dbReference>
<dbReference type="InterPro" id="IPR002575">
    <property type="entry name" value="Aminoglycoside_PTrfase"/>
</dbReference>
<dbReference type="InterPro" id="IPR023076">
    <property type="entry name" value="HMG_CoA_Rdtase_CS"/>
</dbReference>
<dbReference type="InterPro" id="IPR009023">
    <property type="entry name" value="HMG_CoA_Rdtase_NAD(P)-bd_sf"/>
</dbReference>
<evidence type="ECO:0000313" key="5">
    <source>
        <dbReference type="Proteomes" id="UP001597063"/>
    </source>
</evidence>
<gene>
    <name evidence="4" type="ORF">ACFQZM_36240</name>
</gene>
<dbReference type="InterPro" id="IPR002202">
    <property type="entry name" value="HMG_CoA_Rdtase"/>
</dbReference>
<dbReference type="Pfam" id="PF01636">
    <property type="entry name" value="APH"/>
    <property type="match status" value="1"/>
</dbReference>
<evidence type="ECO:0000256" key="1">
    <source>
        <dbReference type="ARBA" id="ARBA00007661"/>
    </source>
</evidence>
<dbReference type="InterPro" id="IPR009029">
    <property type="entry name" value="HMG_CoA_Rdtase_sub-bd_dom_sf"/>
</dbReference>
<evidence type="ECO:0000313" key="4">
    <source>
        <dbReference type="EMBL" id="MFD0689987.1"/>
    </source>
</evidence>
<protein>
    <submittedName>
        <fullName evidence="4">Phosphotransferase</fullName>
    </submittedName>
</protein>
<comment type="similarity">
    <text evidence="1">Belongs to the HMG-CoA reductase family.</text>
</comment>
<sequence length="794" mass="85883">MTTADAEEMPGRGQYTDAARRERLEWLRGVTGVPLAALDEAGIPAQDLVGNIENYVSTVEVPVGLAGPLLFRGDAARGPVTVPLATTEGALVASTTRGATAVTRAGGVETRVIAQRMTRAPAFEFDGVGAAARFAGWVTGQHAELAEQAGAVSRHSRLVEVDPVQLGRVVHLRFVYETADAGGQNMTTAATWRACQWINDRLTLMPGMAPTWFAIEGNMSGDKKLTHMNAILGRGTRVTAECALDRATIRRVLKTTPEAIDRTYRIAVPAAQQAGMVGFDIDAANVIAAVYVATGQDVASVYESGGAVFGVERAGDGLRAFLLLPGLLVGTVGGGTGLPRQRACLEALGCAGDGGVRRFAEIVCGFALAVNLSTLAAVAGGQFADAHERLGRPRRVDWLTPADLDAPLLEPLLAKAMDEPELRVAEVAVRADAPQSGLLTEMTARGDRRKLAGVFPLRVGYTTPDQGVGHLDLVAKVKPLDEEVIIAAAKLASLSGGRLAELYTRWRHWTGFKDVHTREPALYRSGDPALTRVLPRVYGVHVDPAREAFVILMERLGPDVVLKDTADRPGLWRDEHVRAAIAGIARVHAAWLGREDELAARGWLGRVQSAERMAAMGELWAAMAEHAAAEHPHWITPDVLRRLRRVIDSAGEWWARLERLPRTLVHNDFNPRNIALRTPGLDLVAYDWELATLHVPQRDVAELLAHVLPADADESRVAALLELHRTSLAAAGAEPPDAASWREGYRLALWDFSITRLQLYLMTHTHRALPFLDHLVPTTLRLLELEDRRAADAG</sequence>
<dbReference type="PROSITE" id="PS00318">
    <property type="entry name" value="HMG_COA_REDUCTASE_2"/>
    <property type="match status" value="1"/>
</dbReference>
<dbReference type="InterPro" id="IPR011009">
    <property type="entry name" value="Kinase-like_dom_sf"/>
</dbReference>
<reference evidence="5" key="1">
    <citation type="journal article" date="2019" name="Int. J. Syst. Evol. Microbiol.">
        <title>The Global Catalogue of Microorganisms (GCM) 10K type strain sequencing project: providing services to taxonomists for standard genome sequencing and annotation.</title>
        <authorList>
            <consortium name="The Broad Institute Genomics Platform"/>
            <consortium name="The Broad Institute Genome Sequencing Center for Infectious Disease"/>
            <person name="Wu L."/>
            <person name="Ma J."/>
        </authorList>
    </citation>
    <scope>NUCLEOTIDE SEQUENCE [LARGE SCALE GENOMIC DNA]</scope>
    <source>
        <strain evidence="5">JCM 9371</strain>
    </source>
</reference>
<proteinExistence type="inferred from homology"/>
<dbReference type="SUPFAM" id="SSF55035">
    <property type="entry name" value="NAD-binding domain of HMG-CoA reductase"/>
    <property type="match status" value="1"/>
</dbReference>
<dbReference type="PRINTS" id="PR00071">
    <property type="entry name" value="HMGCOARDTASE"/>
</dbReference>
<evidence type="ECO:0000256" key="2">
    <source>
        <dbReference type="ARBA" id="ARBA00023002"/>
    </source>
</evidence>
<dbReference type="RefSeq" id="WP_207399924.1">
    <property type="nucleotide sequence ID" value="NZ_CAACUY010000076.1"/>
</dbReference>
<evidence type="ECO:0000259" key="3">
    <source>
        <dbReference type="Pfam" id="PF01636"/>
    </source>
</evidence>
<dbReference type="EMBL" id="JBHTGP010000018">
    <property type="protein sequence ID" value="MFD0689987.1"/>
    <property type="molecule type" value="Genomic_DNA"/>
</dbReference>
<name>A0ABW2XUH0_9ACTN</name>
<feature type="domain" description="Aminoglycoside phosphotransferase" evidence="3">
    <location>
        <begin position="535"/>
        <end position="722"/>
    </location>
</feature>
<dbReference type="Gene3D" id="3.90.770.10">
    <property type="entry name" value="3-hydroxy-3-methylglutaryl-coenzyme A Reductase, Chain A, domain 2"/>
    <property type="match status" value="1"/>
</dbReference>
<dbReference type="Pfam" id="PF00368">
    <property type="entry name" value="HMG-CoA_red"/>
    <property type="match status" value="1"/>
</dbReference>
<comment type="caution">
    <text evidence="4">The sequence shown here is derived from an EMBL/GenBank/DDBJ whole genome shotgun (WGS) entry which is preliminary data.</text>
</comment>
<keyword evidence="2" id="KW-0560">Oxidoreductase</keyword>
<dbReference type="Gene3D" id="3.30.70.420">
    <property type="entry name" value="Hydroxymethylglutaryl-CoA reductase, class I/II, NAD/NADP-binding domain"/>
    <property type="match status" value="1"/>
</dbReference>
<keyword evidence="5" id="KW-1185">Reference proteome</keyword>
<organism evidence="4 5">
    <name type="scientific">Actinomadura fibrosa</name>
    <dbReference type="NCBI Taxonomy" id="111802"/>
    <lineage>
        <taxon>Bacteria</taxon>
        <taxon>Bacillati</taxon>
        <taxon>Actinomycetota</taxon>
        <taxon>Actinomycetes</taxon>
        <taxon>Streptosporangiales</taxon>
        <taxon>Thermomonosporaceae</taxon>
        <taxon>Actinomadura</taxon>
    </lineage>
</organism>
<accession>A0ABW2XUH0</accession>
<dbReference type="PANTHER" id="PTHR10572:SF24">
    <property type="entry name" value="3-HYDROXY-3-METHYLGLUTARYL-COENZYME A REDUCTASE"/>
    <property type="match status" value="1"/>
</dbReference>